<dbReference type="EMBL" id="VWNA01000001">
    <property type="protein sequence ID" value="MQT12794.1"/>
    <property type="molecule type" value="Genomic_DNA"/>
</dbReference>
<organism evidence="4 5">
    <name type="scientific">Segnochrobactrum spirostomi</name>
    <dbReference type="NCBI Taxonomy" id="2608987"/>
    <lineage>
        <taxon>Bacteria</taxon>
        <taxon>Pseudomonadati</taxon>
        <taxon>Pseudomonadota</taxon>
        <taxon>Alphaproteobacteria</taxon>
        <taxon>Hyphomicrobiales</taxon>
        <taxon>Segnochrobactraceae</taxon>
        <taxon>Segnochrobactrum</taxon>
    </lineage>
</organism>
<dbReference type="NCBIfam" id="NF010247">
    <property type="entry name" value="PRK13694.1"/>
    <property type="match status" value="1"/>
</dbReference>
<comment type="caution">
    <text evidence="4">The sequence shown here is derived from an EMBL/GenBank/DDBJ whole genome shotgun (WGS) entry which is preliminary data.</text>
</comment>
<dbReference type="HAMAP" id="MF_00797">
    <property type="entry name" value="UPF0335"/>
    <property type="match status" value="1"/>
</dbReference>
<feature type="coiled-coil region" evidence="2">
    <location>
        <begin position="17"/>
        <end position="44"/>
    </location>
</feature>
<dbReference type="InterPro" id="IPR018753">
    <property type="entry name" value="GapR-like"/>
</dbReference>
<evidence type="ECO:0000313" key="5">
    <source>
        <dbReference type="Proteomes" id="UP000332515"/>
    </source>
</evidence>
<evidence type="ECO:0000259" key="3">
    <source>
        <dbReference type="Pfam" id="PF10073"/>
    </source>
</evidence>
<evidence type="ECO:0000256" key="2">
    <source>
        <dbReference type="SAM" id="Coils"/>
    </source>
</evidence>
<reference evidence="4 5" key="1">
    <citation type="submission" date="2019-09" db="EMBL/GenBank/DDBJ databases">
        <title>Segnochrobactrum spirostomi gen. nov., sp. nov., isolated from the ciliate Spirostomum cf. yagiui and description of a novel family, Segnochrobactraceae fam. nov. within the order Rhizobiales of the class Alphaproteobacteria.</title>
        <authorList>
            <person name="Akter S."/>
            <person name="Shazib S.U.A."/>
            <person name="Shin M.K."/>
        </authorList>
    </citation>
    <scope>NUCLEOTIDE SEQUENCE [LARGE SCALE GENOMIC DNA]</scope>
    <source>
        <strain evidence="4 5">Sp-1</strain>
    </source>
</reference>
<protein>
    <recommendedName>
        <fullName evidence="1">UPF0335 protein F0357_09045</fullName>
    </recommendedName>
</protein>
<feature type="domain" description="GapR-like DNA-binding" evidence="3">
    <location>
        <begin position="13"/>
        <end position="84"/>
    </location>
</feature>
<dbReference type="AlphaFoldDB" id="A0A6A7Y1E0"/>
<dbReference type="RefSeq" id="WP_153480021.1">
    <property type="nucleotide sequence ID" value="NZ_VWNA01000001.1"/>
</dbReference>
<evidence type="ECO:0000256" key="1">
    <source>
        <dbReference type="HAMAP-Rule" id="MF_00797"/>
    </source>
</evidence>
<keyword evidence="5" id="KW-1185">Reference proteome</keyword>
<dbReference type="GO" id="GO:0003677">
    <property type="term" value="F:DNA binding"/>
    <property type="evidence" value="ECO:0007669"/>
    <property type="project" value="InterPro"/>
</dbReference>
<sequence>MADTETIDSGAVAADQLRAFVERIERLEEEKKSISDDIRDVYGEAKANGFDTKILRQVIKLRKQDADERHEQETILDLYLAALGMIPGSVGNT</sequence>
<gene>
    <name evidence="4" type="ORF">F0357_09045</name>
</gene>
<dbReference type="Pfam" id="PF10073">
    <property type="entry name" value="GapR_DNA-bd"/>
    <property type="match status" value="1"/>
</dbReference>
<evidence type="ECO:0000313" key="4">
    <source>
        <dbReference type="EMBL" id="MQT12794.1"/>
    </source>
</evidence>
<dbReference type="InterPro" id="IPR046367">
    <property type="entry name" value="GapR-like_DNA-bd"/>
</dbReference>
<comment type="similarity">
    <text evidence="1">Belongs to the UPF0335 family.</text>
</comment>
<name>A0A6A7Y1E0_9HYPH</name>
<proteinExistence type="inferred from homology"/>
<keyword evidence="2" id="KW-0175">Coiled coil</keyword>
<dbReference type="Proteomes" id="UP000332515">
    <property type="component" value="Unassembled WGS sequence"/>
</dbReference>
<accession>A0A6A7Y1E0</accession>